<evidence type="ECO:0000313" key="1">
    <source>
        <dbReference type="EMBL" id="CAB4792328.1"/>
    </source>
</evidence>
<name>A0A6J6XAD5_9ZZZZ</name>
<dbReference type="InterPro" id="IPR019587">
    <property type="entry name" value="Polyketide_cyclase/dehydratase"/>
</dbReference>
<dbReference type="Pfam" id="PF10604">
    <property type="entry name" value="Polyketide_cyc2"/>
    <property type="match status" value="1"/>
</dbReference>
<dbReference type="AlphaFoldDB" id="A0A6J6XAD5"/>
<dbReference type="EMBL" id="CAFAAB010000186">
    <property type="protein sequence ID" value="CAB4792328.1"/>
    <property type="molecule type" value="Genomic_DNA"/>
</dbReference>
<dbReference type="SUPFAM" id="SSF55961">
    <property type="entry name" value="Bet v1-like"/>
    <property type="match status" value="1"/>
</dbReference>
<dbReference type="Gene3D" id="3.30.530.20">
    <property type="match status" value="1"/>
</dbReference>
<dbReference type="PANTHER" id="PTHR39683">
    <property type="entry name" value="CONSERVED PROTEIN TB16.3"/>
    <property type="match status" value="1"/>
</dbReference>
<protein>
    <submittedName>
        <fullName evidence="1">Unannotated protein</fullName>
    </submittedName>
</protein>
<accession>A0A6J6XAD5</accession>
<organism evidence="1">
    <name type="scientific">freshwater metagenome</name>
    <dbReference type="NCBI Taxonomy" id="449393"/>
    <lineage>
        <taxon>unclassified sequences</taxon>
        <taxon>metagenomes</taxon>
        <taxon>ecological metagenomes</taxon>
    </lineage>
</organism>
<sequence length="146" mass="15982">MGQRASESINVNATPEALFAVVVDFPAYPSWVADLKQVTVLSHDENGAAQDVEFRAAAFGRSSTYTLRYDYSAAPNAISWSQVASDLTTKLDGRYRFEADGAGTKVTYELDVDLMVPLPGFVKNRAASRIMTQALRELKTRAERGA</sequence>
<reference evidence="1" key="1">
    <citation type="submission" date="2020-05" db="EMBL/GenBank/DDBJ databases">
        <authorList>
            <person name="Chiriac C."/>
            <person name="Salcher M."/>
            <person name="Ghai R."/>
            <person name="Kavagutti S V."/>
        </authorList>
    </citation>
    <scope>NUCLEOTIDE SEQUENCE</scope>
</reference>
<proteinExistence type="predicted"/>
<dbReference type="PANTHER" id="PTHR39683:SF4">
    <property type="entry name" value="COENZYME Q-BINDING PROTEIN COQ10 START DOMAIN-CONTAINING PROTEIN"/>
    <property type="match status" value="1"/>
</dbReference>
<dbReference type="InterPro" id="IPR023393">
    <property type="entry name" value="START-like_dom_sf"/>
</dbReference>
<gene>
    <name evidence="1" type="ORF">UFOPK2958_01312</name>
</gene>